<reference evidence="1 2" key="1">
    <citation type="journal article" date="2014" name="Genome Biol. Evol.">
        <title>The genome of the myxosporean Thelohanellus kitauei shows adaptations to nutrient acquisition within its fish host.</title>
        <authorList>
            <person name="Yang Y."/>
            <person name="Xiong J."/>
            <person name="Zhou Z."/>
            <person name="Huo F."/>
            <person name="Miao W."/>
            <person name="Ran C."/>
            <person name="Liu Y."/>
            <person name="Zhang J."/>
            <person name="Feng J."/>
            <person name="Wang M."/>
            <person name="Wang M."/>
            <person name="Wang L."/>
            <person name="Yao B."/>
        </authorList>
    </citation>
    <scope>NUCLEOTIDE SEQUENCE [LARGE SCALE GENOMIC DNA]</scope>
    <source>
        <strain evidence="1">Wuqing</strain>
    </source>
</reference>
<keyword evidence="2" id="KW-1185">Reference proteome</keyword>
<name>A0A0C2MVS8_THEKT</name>
<dbReference type="EMBL" id="JWZT01003733">
    <property type="protein sequence ID" value="KII65737.1"/>
    <property type="molecule type" value="Genomic_DNA"/>
</dbReference>
<accession>A0A0C2MVS8</accession>
<evidence type="ECO:0000313" key="1">
    <source>
        <dbReference type="EMBL" id="KII65737.1"/>
    </source>
</evidence>
<sequence length="200" mass="23802">MFADLDQIDIAPTMFSEDLQLDDKILDFKFDKFRKCVYYHVKNGIFRKCYGNKEQIAKPPILLIEDITIMGIEFDYMNHDLFYFSKHEIKALNLKSLVKTTVYITKNFIRFLKLDVSNQKMIISYLEKETMVSKISVLTFSATVEKVTFDFEKDIHEIILYHYAVDILSSEGIFEYRVSRKQVKQVSFVFKKRYMTPFQI</sequence>
<gene>
    <name evidence="1" type="ORF">RF11_04369</name>
</gene>
<evidence type="ECO:0000313" key="2">
    <source>
        <dbReference type="Proteomes" id="UP000031668"/>
    </source>
</evidence>
<comment type="caution">
    <text evidence="1">The sequence shown here is derived from an EMBL/GenBank/DDBJ whole genome shotgun (WGS) entry which is preliminary data.</text>
</comment>
<protein>
    <submittedName>
        <fullName evidence="1">Uncharacterized protein</fullName>
    </submittedName>
</protein>
<dbReference type="Proteomes" id="UP000031668">
    <property type="component" value="Unassembled WGS sequence"/>
</dbReference>
<proteinExistence type="predicted"/>
<organism evidence="1 2">
    <name type="scientific">Thelohanellus kitauei</name>
    <name type="common">Myxosporean</name>
    <dbReference type="NCBI Taxonomy" id="669202"/>
    <lineage>
        <taxon>Eukaryota</taxon>
        <taxon>Metazoa</taxon>
        <taxon>Cnidaria</taxon>
        <taxon>Myxozoa</taxon>
        <taxon>Myxosporea</taxon>
        <taxon>Bivalvulida</taxon>
        <taxon>Platysporina</taxon>
        <taxon>Myxobolidae</taxon>
        <taxon>Thelohanellus</taxon>
    </lineage>
</organism>
<dbReference type="AlphaFoldDB" id="A0A0C2MVS8"/>